<dbReference type="Proteomes" id="UP000539642">
    <property type="component" value="Unassembled WGS sequence"/>
</dbReference>
<proteinExistence type="inferred from homology"/>
<dbReference type="NCBIfam" id="NF006830">
    <property type="entry name" value="PRK09355.1"/>
    <property type="match status" value="1"/>
</dbReference>
<dbReference type="EC" id="2.7.1.50" evidence="11"/>
<feature type="binding site" evidence="11">
    <location>
        <position position="172"/>
    </location>
    <ligand>
        <name>ATP</name>
        <dbReference type="ChEBI" id="CHEBI:30616"/>
    </ligand>
</feature>
<evidence type="ECO:0000256" key="9">
    <source>
        <dbReference type="ARBA" id="ARBA00022842"/>
    </source>
</evidence>
<feature type="binding site" evidence="11">
    <location>
        <position position="199"/>
    </location>
    <ligand>
        <name>substrate</name>
    </ligand>
</feature>
<dbReference type="RefSeq" id="WP_183352049.1">
    <property type="nucleotide sequence ID" value="NZ_JACHEO010000021.1"/>
</dbReference>
<keyword evidence="7 11" id="KW-0418">Kinase</keyword>
<comment type="pathway">
    <text evidence="3 11">Cofactor biosynthesis; thiamine diphosphate biosynthesis; 4-methyl-5-(2-phosphoethyl)-thiazole from 5-(2-hydroxyethyl)-4-methylthiazole: step 1/1.</text>
</comment>
<keyword evidence="9 11" id="KW-0460">Magnesium</keyword>
<dbReference type="UniPathway" id="UPA00060">
    <property type="reaction ID" value="UER00139"/>
</dbReference>
<keyword evidence="8 11" id="KW-0067">ATP-binding</keyword>
<evidence type="ECO:0000256" key="6">
    <source>
        <dbReference type="ARBA" id="ARBA00022741"/>
    </source>
</evidence>
<dbReference type="PIRSF" id="PIRSF000513">
    <property type="entry name" value="Thz_kinase"/>
    <property type="match status" value="1"/>
</dbReference>
<gene>
    <name evidence="11" type="primary">thiM</name>
    <name evidence="12" type="ORF">HNQ81_002994</name>
</gene>
<evidence type="ECO:0000256" key="11">
    <source>
        <dbReference type="HAMAP-Rule" id="MF_00228"/>
    </source>
</evidence>
<comment type="function">
    <text evidence="11">Catalyzes the phosphorylation of the hydroxyl group of 4-methyl-5-beta-hydroxyethylthiazole (THZ).</text>
</comment>
<comment type="catalytic activity">
    <reaction evidence="1 11">
        <text>5-(2-hydroxyethyl)-4-methylthiazole + ATP = 4-methyl-5-(2-phosphooxyethyl)-thiazole + ADP + H(+)</text>
        <dbReference type="Rhea" id="RHEA:24212"/>
        <dbReference type="ChEBI" id="CHEBI:15378"/>
        <dbReference type="ChEBI" id="CHEBI:17957"/>
        <dbReference type="ChEBI" id="CHEBI:30616"/>
        <dbReference type="ChEBI" id="CHEBI:58296"/>
        <dbReference type="ChEBI" id="CHEBI:456216"/>
        <dbReference type="EC" id="2.7.1.50"/>
    </reaction>
</comment>
<dbReference type="GO" id="GO:0009229">
    <property type="term" value="P:thiamine diphosphate biosynthetic process"/>
    <property type="evidence" value="ECO:0007669"/>
    <property type="project" value="UniProtKB-UniRule"/>
</dbReference>
<reference evidence="12 13" key="1">
    <citation type="submission" date="2020-08" db="EMBL/GenBank/DDBJ databases">
        <title>Genomic Encyclopedia of Type Strains, Phase IV (KMG-IV): sequencing the most valuable type-strain genomes for metagenomic binning, comparative biology and taxonomic classification.</title>
        <authorList>
            <person name="Goeker M."/>
        </authorList>
    </citation>
    <scope>NUCLEOTIDE SEQUENCE [LARGE SCALE GENOMIC DNA]</scope>
    <source>
        <strain evidence="12 13">DSM 28570</strain>
    </source>
</reference>
<evidence type="ECO:0000256" key="8">
    <source>
        <dbReference type="ARBA" id="ARBA00022840"/>
    </source>
</evidence>
<comment type="caution">
    <text evidence="12">The sequence shown here is derived from an EMBL/GenBank/DDBJ whole genome shotgun (WGS) entry which is preliminary data.</text>
</comment>
<keyword evidence="13" id="KW-1185">Reference proteome</keyword>
<feature type="binding site" evidence="11">
    <location>
        <position position="126"/>
    </location>
    <ligand>
        <name>ATP</name>
        <dbReference type="ChEBI" id="CHEBI:30616"/>
    </ligand>
</feature>
<dbReference type="PRINTS" id="PR01099">
    <property type="entry name" value="HYETHTZKNASE"/>
</dbReference>
<evidence type="ECO:0000256" key="4">
    <source>
        <dbReference type="ARBA" id="ARBA00022679"/>
    </source>
</evidence>
<evidence type="ECO:0000313" key="12">
    <source>
        <dbReference type="EMBL" id="MBB5349242.1"/>
    </source>
</evidence>
<dbReference type="SUPFAM" id="SSF53613">
    <property type="entry name" value="Ribokinase-like"/>
    <property type="match status" value="1"/>
</dbReference>
<evidence type="ECO:0000256" key="5">
    <source>
        <dbReference type="ARBA" id="ARBA00022723"/>
    </source>
</evidence>
<evidence type="ECO:0000256" key="1">
    <source>
        <dbReference type="ARBA" id="ARBA00001771"/>
    </source>
</evidence>
<dbReference type="InterPro" id="IPR029056">
    <property type="entry name" value="Ribokinase-like"/>
</dbReference>
<protein>
    <recommendedName>
        <fullName evidence="11">Hydroxyethylthiazole kinase</fullName>
        <ecNumber evidence="11">2.7.1.50</ecNumber>
    </recommendedName>
    <alternativeName>
        <fullName evidence="11">4-methyl-5-beta-hydroxyethylthiazole kinase</fullName>
        <shortName evidence="11">TH kinase</shortName>
        <shortName evidence="11">Thz kinase</shortName>
    </alternativeName>
</protein>
<accession>A0A840UTX0</accession>
<dbReference type="GO" id="GO:0005524">
    <property type="term" value="F:ATP binding"/>
    <property type="evidence" value="ECO:0007669"/>
    <property type="project" value="UniProtKB-UniRule"/>
</dbReference>
<name>A0A840UTX0_9BACT</name>
<dbReference type="Pfam" id="PF02110">
    <property type="entry name" value="HK"/>
    <property type="match status" value="1"/>
</dbReference>
<evidence type="ECO:0000313" key="13">
    <source>
        <dbReference type="Proteomes" id="UP000539642"/>
    </source>
</evidence>
<dbReference type="GO" id="GO:0009228">
    <property type="term" value="P:thiamine biosynthetic process"/>
    <property type="evidence" value="ECO:0007669"/>
    <property type="project" value="UniProtKB-KW"/>
</dbReference>
<dbReference type="AlphaFoldDB" id="A0A840UTX0"/>
<keyword evidence="10 11" id="KW-0784">Thiamine biosynthesis</keyword>
<evidence type="ECO:0000256" key="7">
    <source>
        <dbReference type="ARBA" id="ARBA00022777"/>
    </source>
</evidence>
<dbReference type="GO" id="GO:0000287">
    <property type="term" value="F:magnesium ion binding"/>
    <property type="evidence" value="ECO:0007669"/>
    <property type="project" value="UniProtKB-UniRule"/>
</dbReference>
<dbReference type="GO" id="GO:0004417">
    <property type="term" value="F:hydroxyethylthiazole kinase activity"/>
    <property type="evidence" value="ECO:0007669"/>
    <property type="project" value="UniProtKB-UniRule"/>
</dbReference>
<evidence type="ECO:0000256" key="2">
    <source>
        <dbReference type="ARBA" id="ARBA00001946"/>
    </source>
</evidence>
<organism evidence="12 13">
    <name type="scientific">Desulfoprunum benzoelyticum</name>
    <dbReference type="NCBI Taxonomy" id="1506996"/>
    <lineage>
        <taxon>Bacteria</taxon>
        <taxon>Pseudomonadati</taxon>
        <taxon>Thermodesulfobacteriota</taxon>
        <taxon>Desulfobulbia</taxon>
        <taxon>Desulfobulbales</taxon>
        <taxon>Desulfobulbaceae</taxon>
        <taxon>Desulfoprunum</taxon>
    </lineage>
</organism>
<comment type="cofactor">
    <cofactor evidence="2 11">
        <name>Mg(2+)</name>
        <dbReference type="ChEBI" id="CHEBI:18420"/>
    </cofactor>
</comment>
<sequence>MSTITQLPGKTAENLKKIRAGKPLVHNITNFVVMNYTANVLLATGASPVMAHAAGEVEEMVGLAGSLVLNIGTLTDRWVDAMVLAGRRATVLGRPIILDPVGAGATALRTAAARRILAETRVSVVRGNASEILSLGDAAAAGRGVDAVHAVDEAVEVAARLATSLQTTLAVTGKVDLVTDGRKAVRIANGHPLMTAVTGTGCSATAIIGAFLAVDPDPLSAAATGLACFNIAGEMAGEKAAGPGSFMINLLDALYNLRPEEVAERSRFSTA</sequence>
<evidence type="ECO:0000256" key="3">
    <source>
        <dbReference type="ARBA" id="ARBA00004868"/>
    </source>
</evidence>
<feature type="binding site" evidence="11">
    <location>
        <position position="50"/>
    </location>
    <ligand>
        <name>substrate</name>
    </ligand>
</feature>
<evidence type="ECO:0000256" key="10">
    <source>
        <dbReference type="ARBA" id="ARBA00022977"/>
    </source>
</evidence>
<dbReference type="CDD" id="cd01170">
    <property type="entry name" value="THZ_kinase"/>
    <property type="match status" value="1"/>
</dbReference>
<keyword evidence="5 11" id="KW-0479">Metal-binding</keyword>
<dbReference type="Gene3D" id="3.40.1190.20">
    <property type="match status" value="1"/>
</dbReference>
<dbReference type="InterPro" id="IPR000417">
    <property type="entry name" value="Hyethyz_kinase"/>
</dbReference>
<comment type="similarity">
    <text evidence="11">Belongs to the Thz kinase family.</text>
</comment>
<keyword evidence="4 11" id="KW-0808">Transferase</keyword>
<dbReference type="HAMAP" id="MF_00228">
    <property type="entry name" value="Thz_kinase"/>
    <property type="match status" value="1"/>
</dbReference>
<dbReference type="NCBIfam" id="TIGR00694">
    <property type="entry name" value="thiM"/>
    <property type="match status" value="1"/>
</dbReference>
<keyword evidence="6 11" id="KW-0547">Nucleotide-binding</keyword>
<dbReference type="EMBL" id="JACHEO010000021">
    <property type="protein sequence ID" value="MBB5349242.1"/>
    <property type="molecule type" value="Genomic_DNA"/>
</dbReference>